<organism evidence="1">
    <name type="scientific">marine sediment metagenome</name>
    <dbReference type="NCBI Taxonomy" id="412755"/>
    <lineage>
        <taxon>unclassified sequences</taxon>
        <taxon>metagenomes</taxon>
        <taxon>ecological metagenomes</taxon>
    </lineage>
</organism>
<sequence length="60" mass="6839">MEKYELINAVRKKLVHAATAMNKHDDTLYHAHMSAILFLLTEELLDGAQGKPHKPLLERS</sequence>
<evidence type="ECO:0000313" key="1">
    <source>
        <dbReference type="EMBL" id="GAH25435.1"/>
    </source>
</evidence>
<reference evidence="1" key="1">
    <citation type="journal article" date="2014" name="Front. Microbiol.">
        <title>High frequency of phylogenetically diverse reductive dehalogenase-homologous genes in deep subseafloor sedimentary metagenomes.</title>
        <authorList>
            <person name="Kawai M."/>
            <person name="Futagami T."/>
            <person name="Toyoda A."/>
            <person name="Takaki Y."/>
            <person name="Nishi S."/>
            <person name="Hori S."/>
            <person name="Arai W."/>
            <person name="Tsubouchi T."/>
            <person name="Morono Y."/>
            <person name="Uchiyama I."/>
            <person name="Ito T."/>
            <person name="Fujiyama A."/>
            <person name="Inagaki F."/>
            <person name="Takami H."/>
        </authorList>
    </citation>
    <scope>NUCLEOTIDE SEQUENCE</scope>
    <source>
        <strain evidence="1">Expedition CK06-06</strain>
    </source>
</reference>
<gene>
    <name evidence="1" type="ORF">S03H2_00159</name>
</gene>
<name>X1EYM9_9ZZZZ</name>
<accession>X1EYM9</accession>
<proteinExistence type="predicted"/>
<dbReference type="AlphaFoldDB" id="X1EYM9"/>
<protein>
    <submittedName>
        <fullName evidence="1">Uncharacterized protein</fullName>
    </submittedName>
</protein>
<comment type="caution">
    <text evidence="1">The sequence shown here is derived from an EMBL/GenBank/DDBJ whole genome shotgun (WGS) entry which is preliminary data.</text>
</comment>
<dbReference type="EMBL" id="BARU01000014">
    <property type="protein sequence ID" value="GAH25435.1"/>
    <property type="molecule type" value="Genomic_DNA"/>
</dbReference>